<comment type="caution">
    <text evidence="1">The sequence shown here is derived from an EMBL/GenBank/DDBJ whole genome shotgun (WGS) entry which is preliminary data.</text>
</comment>
<name>A0A4Y2GWB9_ARAVE</name>
<dbReference type="Proteomes" id="UP000499080">
    <property type="component" value="Unassembled WGS sequence"/>
</dbReference>
<accession>A0A4Y2GWB9</accession>
<protein>
    <submittedName>
        <fullName evidence="1">Uncharacterized protein</fullName>
    </submittedName>
</protein>
<evidence type="ECO:0000313" key="2">
    <source>
        <dbReference type="Proteomes" id="UP000499080"/>
    </source>
</evidence>
<dbReference type="AlphaFoldDB" id="A0A4Y2GWB9"/>
<gene>
    <name evidence="1" type="ORF">AVEN_44929_1</name>
</gene>
<organism evidence="1 2">
    <name type="scientific">Araneus ventricosus</name>
    <name type="common">Orbweaver spider</name>
    <name type="synonym">Epeira ventricosa</name>
    <dbReference type="NCBI Taxonomy" id="182803"/>
    <lineage>
        <taxon>Eukaryota</taxon>
        <taxon>Metazoa</taxon>
        <taxon>Ecdysozoa</taxon>
        <taxon>Arthropoda</taxon>
        <taxon>Chelicerata</taxon>
        <taxon>Arachnida</taxon>
        <taxon>Araneae</taxon>
        <taxon>Araneomorphae</taxon>
        <taxon>Entelegynae</taxon>
        <taxon>Araneoidea</taxon>
        <taxon>Araneidae</taxon>
        <taxon>Araneus</taxon>
    </lineage>
</organism>
<dbReference type="EMBL" id="BGPR01001584">
    <property type="protein sequence ID" value="GBM57221.1"/>
    <property type="molecule type" value="Genomic_DNA"/>
</dbReference>
<keyword evidence="2" id="KW-1185">Reference proteome</keyword>
<evidence type="ECO:0000313" key="1">
    <source>
        <dbReference type="EMBL" id="GBM57221.1"/>
    </source>
</evidence>
<sequence>MQNSPSNKLMIENAKLNTVTNGSIENYKQCLSRALCNPSTIDCNMGSCVYCPGETEIHTILQESFVENLIEQVQFSCEFQLTVVTEILEKSSEEFIDLFCSKLSSLVRHDFIAKQLGAFLNYRK</sequence>
<reference evidence="1 2" key="1">
    <citation type="journal article" date="2019" name="Sci. Rep.">
        <title>Orb-weaving spider Araneus ventricosus genome elucidates the spidroin gene catalogue.</title>
        <authorList>
            <person name="Kono N."/>
            <person name="Nakamura H."/>
            <person name="Ohtoshi R."/>
            <person name="Moran D.A.P."/>
            <person name="Shinohara A."/>
            <person name="Yoshida Y."/>
            <person name="Fujiwara M."/>
            <person name="Mori M."/>
            <person name="Tomita M."/>
            <person name="Arakawa K."/>
        </authorList>
    </citation>
    <scope>NUCLEOTIDE SEQUENCE [LARGE SCALE GENOMIC DNA]</scope>
</reference>
<proteinExistence type="predicted"/>